<reference evidence="1 2" key="1">
    <citation type="journal article" date="2014" name="Genome Biol. Evol.">
        <title>Molecular evolution of the substrate utilization strategies and putative virulence factors in mosquito-associated Spiroplasma species.</title>
        <authorList>
            <person name="Chang T.H."/>
            <person name="Lo W.S."/>
            <person name="Ku C."/>
            <person name="Chen L.L."/>
            <person name="Kuo C.H."/>
        </authorList>
    </citation>
    <scope>NUCLEOTIDE SEQUENCE [LARGE SCALE GENOMIC DNA]</scope>
    <source>
        <strain evidence="1">Ar-1343</strain>
    </source>
</reference>
<dbReference type="HOGENOM" id="CLU_1331246_0_0_14"/>
<accession>W6A9U2</accession>
<sequence>MLKLRNPEIAKIFDNHHFLDEDCQIDNRVAVDFWKYLADQKISLEIDISQYLELLEMSAKLNKRNKIIQGDLFILKEPLLFGESLVNQLVEAISKTMFFALDQQLSENAEYKDFLIENLENKDVCQKNHLKLIEILKWLDNEIIVNQDLLKGIPSNYQISNYILQADINSSVTSWVSERIAILKFQKLTFTMIYESHKKILVISTD</sequence>
<name>W6A9U2_9MOLU</name>
<dbReference type="AlphaFoldDB" id="W6A9U2"/>
<dbReference type="PATRIC" id="fig|1276257.3.peg.234"/>
<gene>
    <name evidence="1" type="ORF">SSABA_v1c02280</name>
</gene>
<protein>
    <submittedName>
        <fullName evidence="1">Uncharacterized protein</fullName>
    </submittedName>
</protein>
<proteinExistence type="predicted"/>
<dbReference type="RefSeq" id="WP_025250776.1">
    <property type="nucleotide sequence ID" value="NZ_CP006934.1"/>
</dbReference>
<dbReference type="EMBL" id="CP006934">
    <property type="protein sequence ID" value="AHI53640.1"/>
    <property type="molecule type" value="Genomic_DNA"/>
</dbReference>
<organism evidence="1 2">
    <name type="scientific">Spiroplasma sabaudiense Ar-1343</name>
    <dbReference type="NCBI Taxonomy" id="1276257"/>
    <lineage>
        <taxon>Bacteria</taxon>
        <taxon>Bacillati</taxon>
        <taxon>Mycoplasmatota</taxon>
        <taxon>Mollicutes</taxon>
        <taxon>Entomoplasmatales</taxon>
        <taxon>Spiroplasmataceae</taxon>
        <taxon>Spiroplasma</taxon>
    </lineage>
</organism>
<dbReference type="OrthoDB" id="9857594at2"/>
<dbReference type="KEGG" id="ssab:SSABA_v1c02280"/>
<dbReference type="STRING" id="1276257.SSABA_v1c02280"/>
<dbReference type="Proteomes" id="UP000019265">
    <property type="component" value="Chromosome"/>
</dbReference>
<evidence type="ECO:0000313" key="2">
    <source>
        <dbReference type="Proteomes" id="UP000019265"/>
    </source>
</evidence>
<evidence type="ECO:0000313" key="1">
    <source>
        <dbReference type="EMBL" id="AHI53640.1"/>
    </source>
</evidence>
<keyword evidence="2" id="KW-1185">Reference proteome</keyword>